<evidence type="ECO:0000313" key="2">
    <source>
        <dbReference type="Proteomes" id="UP000481087"/>
    </source>
</evidence>
<sequence>MNTIFYMVRHAIKERNRGDVSITAEGVEQADLTARLFMDIPISRIFCSPLNRAKQTADMIGQALQLPIVEDFRLRERANWGDLPDQTFDQFVEIWDRCTKERDFSPPFGDSASQAGDRLSSCLKELSCQYSQECMVIVTHGGLITDFLINEFPEEALNGIHPNFINEQSHLISECSITKINCTSEGFRLIYFAETAHLRK</sequence>
<dbReference type="PANTHER" id="PTHR48100:SF10">
    <property type="entry name" value="2-CARBOXY-D-ARABINITOL-1-PHOSPHATASE-RELATED"/>
    <property type="match status" value="1"/>
</dbReference>
<dbReference type="CDD" id="cd07067">
    <property type="entry name" value="HP_PGM_like"/>
    <property type="match status" value="1"/>
</dbReference>
<reference evidence="1 2" key="1">
    <citation type="submission" date="2019-12" db="EMBL/GenBank/DDBJ databases">
        <title>Paenibacillus sp. nov. sp. isolated from soil.</title>
        <authorList>
            <person name="Kim J."/>
            <person name="Jeong S.E."/>
            <person name="Jung H.S."/>
            <person name="Jeon C.O."/>
        </authorList>
    </citation>
    <scope>NUCLEOTIDE SEQUENCE [LARGE SCALE GENOMIC DNA]</scope>
    <source>
        <strain evidence="1 2">5J-6</strain>
    </source>
</reference>
<name>A0A6L8VAT7_9BACL</name>
<gene>
    <name evidence="1" type="ORF">GQF01_30490</name>
</gene>
<dbReference type="PANTHER" id="PTHR48100">
    <property type="entry name" value="BROAD-SPECIFICITY PHOSPHATASE YOR283W-RELATED"/>
    <property type="match status" value="1"/>
</dbReference>
<organism evidence="1 2">
    <name type="scientific">Paenibacillus silvestris</name>
    <dbReference type="NCBI Taxonomy" id="2606219"/>
    <lineage>
        <taxon>Bacteria</taxon>
        <taxon>Bacillati</taxon>
        <taxon>Bacillota</taxon>
        <taxon>Bacilli</taxon>
        <taxon>Bacillales</taxon>
        <taxon>Paenibacillaceae</taxon>
        <taxon>Paenibacillus</taxon>
    </lineage>
</organism>
<proteinExistence type="predicted"/>
<dbReference type="EMBL" id="WTUZ01000039">
    <property type="protein sequence ID" value="MZQ86439.1"/>
    <property type="molecule type" value="Genomic_DNA"/>
</dbReference>
<dbReference type="InterPro" id="IPR050275">
    <property type="entry name" value="PGM_Phosphatase"/>
</dbReference>
<keyword evidence="2" id="KW-1185">Reference proteome</keyword>
<dbReference type="SUPFAM" id="SSF53254">
    <property type="entry name" value="Phosphoglycerate mutase-like"/>
    <property type="match status" value="1"/>
</dbReference>
<dbReference type="InterPro" id="IPR029033">
    <property type="entry name" value="His_PPase_superfam"/>
</dbReference>
<protein>
    <submittedName>
        <fullName evidence="1">Histidine phosphatase family protein</fullName>
    </submittedName>
</protein>
<evidence type="ECO:0000313" key="1">
    <source>
        <dbReference type="EMBL" id="MZQ86439.1"/>
    </source>
</evidence>
<dbReference type="Gene3D" id="3.40.50.1240">
    <property type="entry name" value="Phosphoglycerate mutase-like"/>
    <property type="match status" value="1"/>
</dbReference>
<dbReference type="AlphaFoldDB" id="A0A6L8VAT7"/>
<accession>A0A6L8VAT7</accession>
<dbReference type="Proteomes" id="UP000481087">
    <property type="component" value="Unassembled WGS sequence"/>
</dbReference>
<dbReference type="InterPro" id="IPR013078">
    <property type="entry name" value="His_Pase_superF_clade-1"/>
</dbReference>
<comment type="caution">
    <text evidence="1">The sequence shown here is derived from an EMBL/GenBank/DDBJ whole genome shotgun (WGS) entry which is preliminary data.</text>
</comment>
<dbReference type="SMART" id="SM00855">
    <property type="entry name" value="PGAM"/>
    <property type="match status" value="1"/>
</dbReference>
<dbReference type="Pfam" id="PF00300">
    <property type="entry name" value="His_Phos_1"/>
    <property type="match status" value="1"/>
</dbReference>
<dbReference type="GO" id="GO:0016791">
    <property type="term" value="F:phosphatase activity"/>
    <property type="evidence" value="ECO:0007669"/>
    <property type="project" value="TreeGrafter"/>
</dbReference>